<accession>A0ABD0LD08</accession>
<sequence>ADDKEKRLKSADEVIQSYIEGVLRVLDNLGYTQEEILKMAGVYGKVEERNVLRFLAEIEEYINKLWMLQNYDAYQIDQEKRKTSMLGAARITTPLPNRIEVEFRAVVLPPAHTHEMDDFMDDRQGTSVRPITLREVGVATDMVLKEACYSGRGRCGHRHGSSNRPVTLREIGLVTDMVQRGPSPSERWAWSQTWFRQETCRSQRDSLGHRRGSAVRLVTLKEVGVLADTVLPSGLPPS</sequence>
<name>A0ABD0LD08_9CAEN</name>
<feature type="non-terminal residue" evidence="1">
    <location>
        <position position="238"/>
    </location>
</feature>
<dbReference type="EMBL" id="JACVVK020000058">
    <property type="protein sequence ID" value="KAK7497444.1"/>
    <property type="molecule type" value="Genomic_DNA"/>
</dbReference>
<dbReference type="Proteomes" id="UP001519460">
    <property type="component" value="Unassembled WGS sequence"/>
</dbReference>
<reference evidence="1 2" key="1">
    <citation type="journal article" date="2023" name="Sci. Data">
        <title>Genome assembly of the Korean intertidal mud-creeper Batillaria attramentaria.</title>
        <authorList>
            <person name="Patra A.K."/>
            <person name="Ho P.T."/>
            <person name="Jun S."/>
            <person name="Lee S.J."/>
            <person name="Kim Y."/>
            <person name="Won Y.J."/>
        </authorList>
    </citation>
    <scope>NUCLEOTIDE SEQUENCE [LARGE SCALE GENOMIC DNA]</scope>
    <source>
        <strain evidence="1">Wonlab-2016</strain>
    </source>
</reference>
<gene>
    <name evidence="1" type="ORF">BaRGS_00011286</name>
</gene>
<feature type="non-terminal residue" evidence="1">
    <location>
        <position position="1"/>
    </location>
</feature>
<evidence type="ECO:0000313" key="2">
    <source>
        <dbReference type="Proteomes" id="UP001519460"/>
    </source>
</evidence>
<protein>
    <submittedName>
        <fullName evidence="1">Uncharacterized protein</fullName>
    </submittedName>
</protein>
<organism evidence="1 2">
    <name type="scientific">Batillaria attramentaria</name>
    <dbReference type="NCBI Taxonomy" id="370345"/>
    <lineage>
        <taxon>Eukaryota</taxon>
        <taxon>Metazoa</taxon>
        <taxon>Spiralia</taxon>
        <taxon>Lophotrochozoa</taxon>
        <taxon>Mollusca</taxon>
        <taxon>Gastropoda</taxon>
        <taxon>Caenogastropoda</taxon>
        <taxon>Sorbeoconcha</taxon>
        <taxon>Cerithioidea</taxon>
        <taxon>Batillariidae</taxon>
        <taxon>Batillaria</taxon>
    </lineage>
</organism>
<proteinExistence type="predicted"/>
<dbReference type="AlphaFoldDB" id="A0ABD0LD08"/>
<keyword evidence="2" id="KW-1185">Reference proteome</keyword>
<evidence type="ECO:0000313" key="1">
    <source>
        <dbReference type="EMBL" id="KAK7497444.1"/>
    </source>
</evidence>
<comment type="caution">
    <text evidence="1">The sequence shown here is derived from an EMBL/GenBank/DDBJ whole genome shotgun (WGS) entry which is preliminary data.</text>
</comment>